<keyword evidence="5" id="KW-1185">Reference proteome</keyword>
<dbReference type="InterPro" id="IPR043972">
    <property type="entry name" value="FUZ/MON1/HPS1_longin_1"/>
</dbReference>
<comment type="caution">
    <text evidence="4">The sequence shown here is derived from an EMBL/GenBank/DDBJ whole genome shotgun (WGS) entry which is preliminary data.</text>
</comment>
<feature type="coiled-coil region" evidence="1">
    <location>
        <begin position="242"/>
        <end position="297"/>
    </location>
</feature>
<feature type="region of interest" description="Disordered" evidence="2">
    <location>
        <begin position="386"/>
        <end position="528"/>
    </location>
</feature>
<dbReference type="PANTHER" id="PTHR13027">
    <property type="entry name" value="SAND PROTEIN-RELATED"/>
    <property type="match status" value="1"/>
</dbReference>
<dbReference type="InterPro" id="IPR004353">
    <property type="entry name" value="Mon1"/>
</dbReference>
<evidence type="ECO:0000256" key="1">
    <source>
        <dbReference type="SAM" id="Coils"/>
    </source>
</evidence>
<feature type="domain" description="FUZ/MON1/HPS1 first Longin" evidence="3">
    <location>
        <begin position="40"/>
        <end position="147"/>
    </location>
</feature>
<proteinExistence type="predicted"/>
<feature type="compositionally biased region" description="Basic and acidic residues" evidence="2">
    <location>
        <begin position="386"/>
        <end position="515"/>
    </location>
</feature>
<dbReference type="Pfam" id="PF19036">
    <property type="entry name" value="Fuz_longin_1"/>
    <property type="match status" value="1"/>
</dbReference>
<organism evidence="4 5">
    <name type="scientific">Tritrichomonas musculus</name>
    <dbReference type="NCBI Taxonomy" id="1915356"/>
    <lineage>
        <taxon>Eukaryota</taxon>
        <taxon>Metamonada</taxon>
        <taxon>Parabasalia</taxon>
        <taxon>Tritrichomonadida</taxon>
        <taxon>Tritrichomonadidae</taxon>
        <taxon>Tritrichomonas</taxon>
    </lineage>
</organism>
<sequence>MEKQRQYVPIYWIPNHLAEDPIKLAEIRPESPEWAKQDLHLFIVTDAGKPIYTRYGTIPTVSPIMCSWYAICSLMESLHEELDHFRAGSSSFVFLRKHSFIFIAVSKTAIPVSCLFKQLNYLYLLFLSLFSEAVLTQISQRPSIDFRLYSEPNRPTWNGVISNMSEDPAFIFVPSIPVLCVRPELRQLFSRSPTFSRLQSCKLSMLVKKNRVVAFGPHIFYADEIDRKSEDDDVDKNLSTQITELKNIIKPIQDENEQLKKENEFIKKKLNEIFKENEKLKLEQEKQMKEIIRINNELNILKYIQIKEKNKNNEEIDNSPPTQFSDGIQNFNISDQISKFSEEVTSASQVDEIEIKASEVEVKEIVDEEAEKQRLAKEEAEKQRLAKEEAEKQRLAKEEAEKQRLAKEEAEKQRLAKEEAEKQRLAKEEAEKQRLAKEEAEKQRLAKEEAEKQRLAKEEAEKQRLAKEEAEKQRLAKEEAEKQRLAKEEAEKQRLAKEEAEKQRLAKEEAEKQSKTAEPQIQYPPDGIFTPTKVDSFTGIFHYFRKITKNRTRHKVTVTSSSTYSPSYEPRYLLIYDDKEKSFALKNELNGWICFYFTVNKIIPSDYQIMSCDANKSNHVHLRNWVIEGSNNNSNWEILDSQNDCDYVNGRNISHVFHIKKENQKEYRYIRLKNTAKRANNLEICMFEIYGKLMDI</sequence>
<reference evidence="4 5" key="1">
    <citation type="submission" date="2024-04" db="EMBL/GenBank/DDBJ databases">
        <title>Tritrichomonas musculus Genome.</title>
        <authorList>
            <person name="Alves-Ferreira E."/>
            <person name="Grigg M."/>
            <person name="Lorenzi H."/>
            <person name="Galac M."/>
        </authorList>
    </citation>
    <scope>NUCLEOTIDE SEQUENCE [LARGE SCALE GENOMIC DNA]</scope>
    <source>
        <strain evidence="4 5">EAF2021</strain>
    </source>
</reference>
<accession>A0ABR2H050</accession>
<evidence type="ECO:0000313" key="4">
    <source>
        <dbReference type="EMBL" id="KAK8839531.1"/>
    </source>
</evidence>
<name>A0ABR2H050_9EUKA</name>
<keyword evidence="1" id="KW-0175">Coiled coil</keyword>
<evidence type="ECO:0000313" key="5">
    <source>
        <dbReference type="Proteomes" id="UP001470230"/>
    </source>
</evidence>
<dbReference type="Proteomes" id="UP001470230">
    <property type="component" value="Unassembled WGS sequence"/>
</dbReference>
<gene>
    <name evidence="4" type="ORF">M9Y10_031890</name>
</gene>
<dbReference type="EMBL" id="JAPFFF010000051">
    <property type="protein sequence ID" value="KAK8839531.1"/>
    <property type="molecule type" value="Genomic_DNA"/>
</dbReference>
<dbReference type="SUPFAM" id="SSF49785">
    <property type="entry name" value="Galactose-binding domain-like"/>
    <property type="match status" value="1"/>
</dbReference>
<dbReference type="InterPro" id="IPR008979">
    <property type="entry name" value="Galactose-bd-like_sf"/>
</dbReference>
<evidence type="ECO:0000256" key="2">
    <source>
        <dbReference type="SAM" id="MobiDB-lite"/>
    </source>
</evidence>
<evidence type="ECO:0000259" key="3">
    <source>
        <dbReference type="Pfam" id="PF19036"/>
    </source>
</evidence>
<dbReference type="Gene3D" id="2.60.120.260">
    <property type="entry name" value="Galactose-binding domain-like"/>
    <property type="match status" value="1"/>
</dbReference>
<protein>
    <submittedName>
        <fullName evidence="4">Vacuolar fusion protein mon1</fullName>
    </submittedName>
</protein>
<dbReference type="PANTHER" id="PTHR13027:SF7">
    <property type="entry name" value="VACUOLAR FUSION PROTEIN MON1 HOMOLOG"/>
    <property type="match status" value="1"/>
</dbReference>
<dbReference type="PRINTS" id="PR01546">
    <property type="entry name" value="YEAST73DUF"/>
</dbReference>